<dbReference type="RefSeq" id="WP_004078557.1">
    <property type="nucleotide sequence ID" value="NZ_CM001436.1"/>
</dbReference>
<dbReference type="InterPro" id="IPR007421">
    <property type="entry name" value="Schlafen_AlbA_2_dom"/>
</dbReference>
<proteinExistence type="predicted"/>
<evidence type="ECO:0000313" key="3">
    <source>
        <dbReference type="Proteomes" id="UP000005741"/>
    </source>
</evidence>
<dbReference type="STRING" id="937775.Metlim_2242"/>
<dbReference type="Proteomes" id="UP000005741">
    <property type="component" value="Chromosome"/>
</dbReference>
<evidence type="ECO:0000313" key="2">
    <source>
        <dbReference type="EMBL" id="EHQ36301.1"/>
    </source>
</evidence>
<sequence>MRVEEILLGTENQQIEFKESVVKGMYKTLCAFSNTDGGSVLVGVADDKNVIGFDCSNDNLKQISDNIVNKLLIHPVIESFSVNGKEVLKIKVAKSSCPVSFEGRYYKRIGNTTREMQSEDLRNYFLNSSQWDCIAGDYDIDEIDPGSVGDFVKMSVKSGRMPESAFKENIYDILSHLGLICNGKLTNGAIILFGKNPRKYFINAIVRVGHFKDENIIIGDKVVNGNLFRQIEGAEEAILSFINIRYNITGDSFKREEIWDYPIDAIREALLNALVHRDYFMSNRQTQIKIFDDFIWFHNPGGLPDGISIDDLKRLHSSVQRNPLIADVIYRSGFIEVWGSGINRICKAIFESGLPEPEFKEEFGGFSAYFRKSVNLDSLIKNRDLNARQLRAVEYVIENGDISNRIYQEINSVSTTIAKKELRELVSIELFKKCGKGRGTNYKI</sequence>
<dbReference type="Gene3D" id="3.30.950.30">
    <property type="entry name" value="Schlafen, AAA domain"/>
    <property type="match status" value="1"/>
</dbReference>
<name>H1Z1F4_9EURY</name>
<evidence type="ECO:0000259" key="1">
    <source>
        <dbReference type="Pfam" id="PF04326"/>
    </source>
</evidence>
<dbReference type="AlphaFoldDB" id="H1Z1F4"/>
<dbReference type="InterPro" id="IPR038461">
    <property type="entry name" value="Schlafen_AlbA_2_dom_sf"/>
</dbReference>
<dbReference type="Gene3D" id="1.10.10.10">
    <property type="entry name" value="Winged helix-like DNA-binding domain superfamily/Winged helix DNA-binding domain"/>
    <property type="match status" value="1"/>
</dbReference>
<dbReference type="InParanoid" id="H1Z1F4"/>
<dbReference type="Gene3D" id="3.30.565.60">
    <property type="match status" value="1"/>
</dbReference>
<dbReference type="EMBL" id="CM001436">
    <property type="protein sequence ID" value="EHQ36301.1"/>
    <property type="molecule type" value="Genomic_DNA"/>
</dbReference>
<gene>
    <name evidence="2" type="ORF">Metlim_2242</name>
</gene>
<reference evidence="2 3" key="1">
    <citation type="submission" date="2011-10" db="EMBL/GenBank/DDBJ databases">
        <title>The Improved High-Quality Draft genome of Methanoplanus limicola DSM 2279.</title>
        <authorList>
            <consortium name="US DOE Joint Genome Institute (JGI-PGF)"/>
            <person name="Lucas S."/>
            <person name="Copeland A."/>
            <person name="Lapidus A."/>
            <person name="Glavina del Rio T."/>
            <person name="Dalin E."/>
            <person name="Tice H."/>
            <person name="Bruce D."/>
            <person name="Goodwin L."/>
            <person name="Pitluck S."/>
            <person name="Peters L."/>
            <person name="Mikhailova N."/>
            <person name="Lu M."/>
            <person name="Kyrpides N."/>
            <person name="Mavromatis K."/>
            <person name="Ivanova N."/>
            <person name="Markowitz V."/>
            <person name="Cheng J.-F."/>
            <person name="Hugenholtz P."/>
            <person name="Woyke T."/>
            <person name="Wu D."/>
            <person name="Wirth R."/>
            <person name="Brambilla E.-M."/>
            <person name="Klenk H.-P."/>
            <person name="Eisen J.A."/>
        </authorList>
    </citation>
    <scope>NUCLEOTIDE SEQUENCE [LARGE SCALE GENOMIC DNA]</scope>
    <source>
        <strain evidence="2 3">DSM 2279</strain>
    </source>
</reference>
<dbReference type="InterPro" id="IPR036388">
    <property type="entry name" value="WH-like_DNA-bd_sf"/>
</dbReference>
<protein>
    <submittedName>
        <fullName evidence="2">Putative transcriptional regulator</fullName>
    </submittedName>
</protein>
<dbReference type="Pfam" id="PF04326">
    <property type="entry name" value="SLFN_AlbA_2"/>
    <property type="match status" value="1"/>
</dbReference>
<dbReference type="HOGENOM" id="CLU_024970_3_0_2"/>
<keyword evidence="3" id="KW-1185">Reference proteome</keyword>
<accession>H1Z1F4</accession>
<dbReference type="InterPro" id="IPR038475">
    <property type="entry name" value="RecG_C_sf"/>
</dbReference>
<organism evidence="2 3">
    <name type="scientific">Methanoplanus limicola DSM 2279</name>
    <dbReference type="NCBI Taxonomy" id="937775"/>
    <lineage>
        <taxon>Archaea</taxon>
        <taxon>Methanobacteriati</taxon>
        <taxon>Methanobacteriota</taxon>
        <taxon>Stenosarchaea group</taxon>
        <taxon>Methanomicrobia</taxon>
        <taxon>Methanomicrobiales</taxon>
        <taxon>Methanomicrobiaceae</taxon>
        <taxon>Methanoplanus</taxon>
    </lineage>
</organism>
<feature type="domain" description="Schlafen AlbA-2" evidence="1">
    <location>
        <begin position="11"/>
        <end position="116"/>
    </location>
</feature>
<dbReference type="Pfam" id="PF13749">
    <property type="entry name" value="HATPase_c_4"/>
    <property type="match status" value="1"/>
</dbReference>
<dbReference type="PANTHER" id="PTHR30595:SF6">
    <property type="entry name" value="SCHLAFEN ALBA-2 DOMAIN-CONTAINING PROTEIN"/>
    <property type="match status" value="1"/>
</dbReference>
<dbReference type="PANTHER" id="PTHR30595">
    <property type="entry name" value="GLPR-RELATED TRANSCRIPTIONAL REPRESSOR"/>
    <property type="match status" value="1"/>
</dbReference>
<dbReference type="OrthoDB" id="114576at2157"/>